<keyword evidence="1" id="KW-0175">Coiled coil</keyword>
<dbReference type="Proteomes" id="UP000266234">
    <property type="component" value="Unassembled WGS sequence"/>
</dbReference>
<gene>
    <name evidence="3" type="ORF">FLONG3_6208</name>
</gene>
<organism evidence="3 4">
    <name type="scientific">Fusarium longipes</name>
    <dbReference type="NCBI Taxonomy" id="694270"/>
    <lineage>
        <taxon>Eukaryota</taxon>
        <taxon>Fungi</taxon>
        <taxon>Dikarya</taxon>
        <taxon>Ascomycota</taxon>
        <taxon>Pezizomycotina</taxon>
        <taxon>Sordariomycetes</taxon>
        <taxon>Hypocreomycetidae</taxon>
        <taxon>Hypocreales</taxon>
        <taxon>Nectriaceae</taxon>
        <taxon>Fusarium</taxon>
    </lineage>
</organism>
<reference evidence="3 4" key="1">
    <citation type="journal article" date="2018" name="PLoS Pathog.">
        <title>Evolution of structural diversity of trichothecenes, a family of toxins produced by plant pathogenic and entomopathogenic fungi.</title>
        <authorList>
            <person name="Proctor R.H."/>
            <person name="McCormick S.P."/>
            <person name="Kim H.S."/>
            <person name="Cardoza R.E."/>
            <person name="Stanley A.M."/>
            <person name="Lindo L."/>
            <person name="Kelly A."/>
            <person name="Brown D.W."/>
            <person name="Lee T."/>
            <person name="Vaughan M.M."/>
            <person name="Alexander N.J."/>
            <person name="Busman M."/>
            <person name="Gutierrez S."/>
        </authorList>
    </citation>
    <scope>NUCLEOTIDE SEQUENCE [LARGE SCALE GENOMIC DNA]</scope>
    <source>
        <strain evidence="3 4">NRRL 20695</strain>
    </source>
</reference>
<evidence type="ECO:0000313" key="4">
    <source>
        <dbReference type="Proteomes" id="UP000266234"/>
    </source>
</evidence>
<evidence type="ECO:0000313" key="3">
    <source>
        <dbReference type="EMBL" id="RGP73787.1"/>
    </source>
</evidence>
<keyword evidence="4" id="KW-1185">Reference proteome</keyword>
<dbReference type="AlphaFoldDB" id="A0A395SNS4"/>
<dbReference type="EMBL" id="PXOG01000134">
    <property type="protein sequence ID" value="RGP73787.1"/>
    <property type="molecule type" value="Genomic_DNA"/>
</dbReference>
<protein>
    <submittedName>
        <fullName evidence="3">Uncharacterized protein</fullName>
    </submittedName>
</protein>
<dbReference type="OrthoDB" id="5398685at2759"/>
<feature type="region of interest" description="Disordered" evidence="2">
    <location>
        <begin position="68"/>
        <end position="108"/>
    </location>
</feature>
<feature type="coiled-coil region" evidence="1">
    <location>
        <begin position="24"/>
        <end position="58"/>
    </location>
</feature>
<feature type="compositionally biased region" description="Polar residues" evidence="2">
    <location>
        <begin position="76"/>
        <end position="95"/>
    </location>
</feature>
<comment type="caution">
    <text evidence="3">The sequence shown here is derived from an EMBL/GenBank/DDBJ whole genome shotgun (WGS) entry which is preliminary data.</text>
</comment>
<accession>A0A395SNS4</accession>
<evidence type="ECO:0000256" key="1">
    <source>
        <dbReference type="SAM" id="Coils"/>
    </source>
</evidence>
<name>A0A395SNS4_9HYPO</name>
<proteinExistence type="predicted"/>
<sequence>MAPTNDANHRATKVAGSGSGDADLAQAYRELARGEQAATNLENNLTNLESRLDAILAALEANGNLQAPAAAKVDQANDSPEGTKPTDNQAKSQGDINGDVEKDKKDTA</sequence>
<evidence type="ECO:0000256" key="2">
    <source>
        <dbReference type="SAM" id="MobiDB-lite"/>
    </source>
</evidence>
<feature type="region of interest" description="Disordered" evidence="2">
    <location>
        <begin position="1"/>
        <end position="22"/>
    </location>
</feature>
<feature type="compositionally biased region" description="Basic and acidic residues" evidence="2">
    <location>
        <begin position="99"/>
        <end position="108"/>
    </location>
</feature>